<sequence length="210" mass="23701">MTGTAMRVWHFEDIPPMVELLIENRADLKEMADFMGPALGDGFLLECKLQLLKNINQRVYEFGNDEGDEEESSEWQEEYAEARETWANAHYDNDGELDSEEEELDPGWETGESLNGEENSDQEMEADQEHPGGEYWLSDDEAENNSFNAIMIREAKALGLCVFPVGYASGDDSDWHTAEDSDDDSDWHTAEDGEGHIISSSPSSPDEFVF</sequence>
<reference evidence="2 3" key="1">
    <citation type="journal article" date="2016" name="Mol. Biol. Evol.">
        <title>Comparative Genomics of Early-Diverging Mushroom-Forming Fungi Provides Insights into the Origins of Lignocellulose Decay Capabilities.</title>
        <authorList>
            <person name="Nagy L.G."/>
            <person name="Riley R."/>
            <person name="Tritt A."/>
            <person name="Adam C."/>
            <person name="Daum C."/>
            <person name="Floudas D."/>
            <person name="Sun H."/>
            <person name="Yadav J.S."/>
            <person name="Pangilinan J."/>
            <person name="Larsson K.H."/>
            <person name="Matsuura K."/>
            <person name="Barry K."/>
            <person name="Labutti K."/>
            <person name="Kuo R."/>
            <person name="Ohm R.A."/>
            <person name="Bhattacharya S.S."/>
            <person name="Shirouzu T."/>
            <person name="Yoshinaga Y."/>
            <person name="Martin F.M."/>
            <person name="Grigoriev I.V."/>
            <person name="Hibbett D.S."/>
        </authorList>
    </citation>
    <scope>NUCLEOTIDE SEQUENCE [LARGE SCALE GENOMIC DNA]</scope>
    <source>
        <strain evidence="2 3">CBS 109695</strain>
    </source>
</reference>
<evidence type="ECO:0000313" key="2">
    <source>
        <dbReference type="EMBL" id="KZP06641.1"/>
    </source>
</evidence>
<feature type="compositionally biased region" description="Acidic residues" evidence="1">
    <location>
        <begin position="94"/>
        <end position="106"/>
    </location>
</feature>
<evidence type="ECO:0000313" key="3">
    <source>
        <dbReference type="Proteomes" id="UP000076532"/>
    </source>
</evidence>
<dbReference type="Proteomes" id="UP000076532">
    <property type="component" value="Unassembled WGS sequence"/>
</dbReference>
<gene>
    <name evidence="2" type="ORF">FIBSPDRAFT_939940</name>
</gene>
<evidence type="ECO:0000256" key="1">
    <source>
        <dbReference type="SAM" id="MobiDB-lite"/>
    </source>
</evidence>
<organism evidence="2 3">
    <name type="scientific">Athelia psychrophila</name>
    <dbReference type="NCBI Taxonomy" id="1759441"/>
    <lineage>
        <taxon>Eukaryota</taxon>
        <taxon>Fungi</taxon>
        <taxon>Dikarya</taxon>
        <taxon>Basidiomycota</taxon>
        <taxon>Agaricomycotina</taxon>
        <taxon>Agaricomycetes</taxon>
        <taxon>Agaricomycetidae</taxon>
        <taxon>Atheliales</taxon>
        <taxon>Atheliaceae</taxon>
        <taxon>Athelia</taxon>
    </lineage>
</organism>
<name>A0A167WZ11_9AGAM</name>
<dbReference type="EMBL" id="KV417779">
    <property type="protein sequence ID" value="KZP06641.1"/>
    <property type="molecule type" value="Genomic_DNA"/>
</dbReference>
<feature type="compositionally biased region" description="Basic and acidic residues" evidence="1">
    <location>
        <begin position="186"/>
        <end position="195"/>
    </location>
</feature>
<protein>
    <submittedName>
        <fullName evidence="2">Uncharacterized protein</fullName>
    </submittedName>
</protein>
<dbReference type="AlphaFoldDB" id="A0A167WZ11"/>
<feature type="region of interest" description="Disordered" evidence="1">
    <location>
        <begin position="93"/>
        <end position="139"/>
    </location>
</feature>
<keyword evidence="3" id="KW-1185">Reference proteome</keyword>
<feature type="region of interest" description="Disordered" evidence="1">
    <location>
        <begin position="169"/>
        <end position="210"/>
    </location>
</feature>
<accession>A0A167WZ11</accession>
<proteinExistence type="predicted"/>